<dbReference type="Proteomes" id="UP000244406">
    <property type="component" value="Unassembled WGS sequence"/>
</dbReference>
<name>A0A2V1A9N1_9ASCO</name>
<evidence type="ECO:0000313" key="3">
    <source>
        <dbReference type="Proteomes" id="UP000244406"/>
    </source>
</evidence>
<feature type="region of interest" description="Disordered" evidence="1">
    <location>
        <begin position="619"/>
        <end position="640"/>
    </location>
</feature>
<dbReference type="GeneID" id="37005044"/>
<dbReference type="AlphaFoldDB" id="A0A2V1A9N1"/>
<feature type="compositionally biased region" description="Basic and acidic residues" evidence="1">
    <location>
        <begin position="532"/>
        <end position="551"/>
    </location>
</feature>
<feature type="region of interest" description="Disordered" evidence="1">
    <location>
        <begin position="453"/>
        <end position="574"/>
    </location>
</feature>
<proteinExistence type="predicted"/>
<feature type="region of interest" description="Disordered" evidence="1">
    <location>
        <begin position="390"/>
        <end position="417"/>
    </location>
</feature>
<dbReference type="EMBL" id="PKFP01000002">
    <property type="protein sequence ID" value="PVH14770.1"/>
    <property type="molecule type" value="Genomic_DNA"/>
</dbReference>
<reference evidence="2 3" key="1">
    <citation type="submission" date="2017-12" db="EMBL/GenBank/DDBJ databases">
        <title>Genome Sequence of the Amphotericin B-resistant Candida duobushaemulonii strain, B09383.</title>
        <authorList>
            <person name="Chow N.A."/>
            <person name="Gade L."/>
            <person name="Batra D."/>
            <person name="Rowe L.A."/>
            <person name="Loparev V.N."/>
            <person name="Litvintseva A.P."/>
        </authorList>
    </citation>
    <scope>NUCLEOTIDE SEQUENCE [LARGE SCALE GENOMIC DNA]</scope>
    <source>
        <strain evidence="2 3">B09383</strain>
    </source>
</reference>
<feature type="region of interest" description="Disordered" evidence="1">
    <location>
        <begin position="1"/>
        <end position="349"/>
    </location>
</feature>
<feature type="compositionally biased region" description="Polar residues" evidence="1">
    <location>
        <begin position="141"/>
        <end position="175"/>
    </location>
</feature>
<evidence type="ECO:0000256" key="1">
    <source>
        <dbReference type="SAM" id="MobiDB-lite"/>
    </source>
</evidence>
<feature type="compositionally biased region" description="Basic and acidic residues" evidence="1">
    <location>
        <begin position="398"/>
        <end position="411"/>
    </location>
</feature>
<feature type="compositionally biased region" description="Pro residues" evidence="1">
    <location>
        <begin position="318"/>
        <end position="328"/>
    </location>
</feature>
<keyword evidence="3" id="KW-1185">Reference proteome</keyword>
<accession>A0A2V1A9N1</accession>
<dbReference type="RefSeq" id="XP_025335710.1">
    <property type="nucleotide sequence ID" value="XM_025483475.1"/>
</dbReference>
<feature type="compositionally biased region" description="Polar residues" evidence="1">
    <location>
        <begin position="555"/>
        <end position="569"/>
    </location>
</feature>
<gene>
    <name evidence="2" type="ORF">CXQ87_005046</name>
</gene>
<feature type="compositionally biased region" description="Polar residues" evidence="1">
    <location>
        <begin position="487"/>
        <end position="510"/>
    </location>
</feature>
<feature type="compositionally biased region" description="Basic and acidic residues" evidence="1">
    <location>
        <begin position="235"/>
        <end position="247"/>
    </location>
</feature>
<sequence length="640" mass="70495">MKQKNSKLAALLSGYSDDESSEPSYSSPRPSVGYHKKTPPLRAPKGPRPGPSSSKKSRNPKVAPKKPSGKNPQAKFHAQDRSNDSNQPSKKQKLQHEPGQKGSVSPRNSMAHPSRNISPRNATVYPSRRPSPGNMVHPSRNGPQKQHVQTQHYVQTEPYAQSKHQNYHSPKSGPSSKVHHEREDRFRPRSQSYEDNRNTWQKKQTGPPPPKKKYEGPPCKRRNSAESDSSTSSNDQHKRPKITDRRPAAKSKKPFDKTALPKGPRIIDHRPAFNMPSSAVSTDSGSESSDVANDKSQSNKQSSPKVEDAAPSPQKTPNTPPMKTPKPAQPDTGDVLSSAEYKRTPQVTVRLGSRITEELLNVASEQVTPKAPSHDSVIETLKQLAKLHSKPSDTIMEDTSHKAHVERHSEPLGDFISLGDIDESSSFTPKVHPSNDAMSIDTVDNNSSVIHTVHAGPKEPAHSEPLGDFISINDVDEGSSFKPETHLSGSEEPTSHQKPSGPSRSLTSDGKSLEVFTKNPGGYISAALEPFIPKKSEPGPKEPTVHPERALQMRGNGNSEQSNPSNSFQPIPMDTSAWKGKTIGYCDQKTGYYLDLECKINPSVVAEFKEAREAKKLKRIQNRQKRKLEKQAMKQATPVQ</sequence>
<protein>
    <submittedName>
        <fullName evidence="2">Uncharacterized protein</fullName>
    </submittedName>
</protein>
<organism evidence="2 3">
    <name type="scientific">Candidozyma duobushaemuli</name>
    <dbReference type="NCBI Taxonomy" id="1231522"/>
    <lineage>
        <taxon>Eukaryota</taxon>
        <taxon>Fungi</taxon>
        <taxon>Dikarya</taxon>
        <taxon>Ascomycota</taxon>
        <taxon>Saccharomycotina</taxon>
        <taxon>Pichiomycetes</taxon>
        <taxon>Metschnikowiaceae</taxon>
        <taxon>Candidozyma</taxon>
    </lineage>
</organism>
<evidence type="ECO:0000313" key="2">
    <source>
        <dbReference type="EMBL" id="PVH14770.1"/>
    </source>
</evidence>
<feature type="compositionally biased region" description="Basic residues" evidence="1">
    <location>
        <begin position="619"/>
        <end position="628"/>
    </location>
</feature>
<feature type="compositionally biased region" description="Basic residues" evidence="1">
    <location>
        <begin position="55"/>
        <end position="68"/>
    </location>
</feature>
<feature type="compositionally biased region" description="Polar residues" evidence="1">
    <location>
        <begin position="275"/>
        <end position="304"/>
    </location>
</feature>
<comment type="caution">
    <text evidence="2">The sequence shown here is derived from an EMBL/GenBank/DDBJ whole genome shotgun (WGS) entry which is preliminary data.</text>
</comment>
<feature type="compositionally biased region" description="Basic and acidic residues" evidence="1">
    <location>
        <begin position="178"/>
        <end position="197"/>
    </location>
</feature>
<dbReference type="VEuPathDB" id="FungiDB:CXQ87_005046"/>